<protein>
    <recommendedName>
        <fullName evidence="8">Dynamin N-terminal domain-containing protein</fullName>
    </recommendedName>
</protein>
<dbReference type="GO" id="GO:0016020">
    <property type="term" value="C:membrane"/>
    <property type="evidence" value="ECO:0007669"/>
    <property type="project" value="UniProtKB-SubCell"/>
</dbReference>
<dbReference type="PANTHER" id="PTHR10465:SF0">
    <property type="entry name" value="SARCALUMENIN"/>
    <property type="match status" value="1"/>
</dbReference>
<dbReference type="GO" id="GO:0003924">
    <property type="term" value="F:GTPase activity"/>
    <property type="evidence" value="ECO:0007669"/>
    <property type="project" value="InterPro"/>
</dbReference>
<gene>
    <name evidence="9" type="ORF">KIK155_LOCUS18952</name>
    <name evidence="10" type="ORF">TOA249_LOCUS29203</name>
</gene>
<evidence type="ECO:0000256" key="1">
    <source>
        <dbReference type="ARBA" id="ARBA00004370"/>
    </source>
</evidence>
<accession>A0A821TX77</accession>
<evidence type="ECO:0000313" key="11">
    <source>
        <dbReference type="Proteomes" id="UP000663838"/>
    </source>
</evidence>
<keyword evidence="7" id="KW-1133">Transmembrane helix</keyword>
<name>A0A821TX77_9BILA</name>
<dbReference type="PANTHER" id="PTHR10465">
    <property type="entry name" value="TRANSMEMBRANE GTPASE FZO1"/>
    <property type="match status" value="1"/>
</dbReference>
<evidence type="ECO:0000259" key="8">
    <source>
        <dbReference type="Pfam" id="PF00350"/>
    </source>
</evidence>
<evidence type="ECO:0000256" key="5">
    <source>
        <dbReference type="ARBA" id="ARBA00023136"/>
    </source>
</evidence>
<dbReference type="SUPFAM" id="SSF52540">
    <property type="entry name" value="P-loop containing nucleoside triphosphate hydrolases"/>
    <property type="match status" value="1"/>
</dbReference>
<dbReference type="Proteomes" id="UP000663838">
    <property type="component" value="Unassembled WGS sequence"/>
</dbReference>
<dbReference type="Gene3D" id="3.40.50.300">
    <property type="entry name" value="P-loop containing nucleotide triphosphate hydrolases"/>
    <property type="match status" value="1"/>
</dbReference>
<dbReference type="AlphaFoldDB" id="A0A821TX77"/>
<keyword evidence="5 7" id="KW-0472">Membrane</keyword>
<keyword evidence="6" id="KW-0175">Coiled coil</keyword>
<keyword evidence="7" id="KW-0812">Transmembrane</keyword>
<dbReference type="GO" id="GO:0007005">
    <property type="term" value="P:mitochondrion organization"/>
    <property type="evidence" value="ECO:0007669"/>
    <property type="project" value="UniProtKB-ARBA"/>
</dbReference>
<feature type="coiled-coil region" evidence="6">
    <location>
        <begin position="456"/>
        <end position="528"/>
    </location>
</feature>
<comment type="subcellular location">
    <subcellularLocation>
        <location evidence="1">Membrane</location>
    </subcellularLocation>
</comment>
<dbReference type="InterPro" id="IPR027417">
    <property type="entry name" value="P-loop_NTPase"/>
</dbReference>
<evidence type="ECO:0000313" key="10">
    <source>
        <dbReference type="EMBL" id="CAF4880310.1"/>
    </source>
</evidence>
<proteinExistence type="predicted"/>
<organism evidence="10 11">
    <name type="scientific">Rotaria socialis</name>
    <dbReference type="NCBI Taxonomy" id="392032"/>
    <lineage>
        <taxon>Eukaryota</taxon>
        <taxon>Metazoa</taxon>
        <taxon>Spiralia</taxon>
        <taxon>Gnathifera</taxon>
        <taxon>Rotifera</taxon>
        <taxon>Eurotatoria</taxon>
        <taxon>Bdelloidea</taxon>
        <taxon>Philodinida</taxon>
        <taxon>Philodinidae</taxon>
        <taxon>Rotaria</taxon>
    </lineage>
</organism>
<evidence type="ECO:0000256" key="7">
    <source>
        <dbReference type="SAM" id="Phobius"/>
    </source>
</evidence>
<dbReference type="Pfam" id="PF00350">
    <property type="entry name" value="Dynamin_N"/>
    <property type="match status" value="1"/>
</dbReference>
<dbReference type="EMBL" id="CAJOBS010004380">
    <property type="protein sequence ID" value="CAF4880310.1"/>
    <property type="molecule type" value="Genomic_DNA"/>
</dbReference>
<dbReference type="GO" id="GO:0005525">
    <property type="term" value="F:GTP binding"/>
    <property type="evidence" value="ECO:0007669"/>
    <property type="project" value="UniProtKB-KW"/>
</dbReference>
<evidence type="ECO:0000256" key="3">
    <source>
        <dbReference type="ARBA" id="ARBA00022801"/>
    </source>
</evidence>
<reference evidence="10" key="1">
    <citation type="submission" date="2021-02" db="EMBL/GenBank/DDBJ databases">
        <authorList>
            <person name="Nowell W R."/>
        </authorList>
    </citation>
    <scope>NUCLEOTIDE SEQUENCE</scope>
</reference>
<sequence length="782" mass="89457">MTTIQQALDTLECHKCLAEKVAANLRSKSSHSTETLYSMCVKRIITEINEEMRKVHQLELRMTVVASMKSGKSTIINALIGENILPTRANAMTIIPTEVIFKHEVKESILYLSNEIIDTIKVIYGELQSYLQNKATNEDKQEVFENEQHIQTVVNKIVNDDNNITMLKTEVVGPTKIQNTLEVINDLVRLYLKLVAKKSLDINEVNFQAFRNNIPRIEVPFSNVINNNYLGNLVIVDTPGPNEAHMCDQLQEIVTTELRKAGMILVVFNYTTLNTETDAKIMQEIAELRAMHGDYDCLYAIVNKVDQRRKGDMSKDDVKRFISKKYGIQEPSTIDENDRRIFETKAIFGLTAKRFLVEYERLKQENIDLTIENMKTVDDLGSELYDFQWETLQETIKIEQLHKGAIDMWRKSGLDELLQTAVHGLMKGISSRVVQSAIGKCQCVDRELIENLKLYQMALSGNAEHLNHEIEELKEEMNLLEEIRSQKHISLEPILTALDCRLESIHANNLYSNRLDELESKSQSLTDLVHRILKHKLQSGIIIGGITTTVYMIYGLLGAAFLGLPLVALGVDYLRTFNMPDSICFPAKSAGLTFLDDVEKLIYEECKKICIEIQERVETDSKQLSQNLYDSLFLKTSNIVKRAKNNLNIPFKMKQPVISKQLCIEFDPPSIETSILETNNSIGLTTCPFFICRENLLKSCDELVKKNLKLIQREIKTWFHDSLEDSFSSYINDLEKYLSSYMVLVQSSFDDMNLSKSDQTKFLQNLQGLINELDEELKKLTA</sequence>
<keyword evidence="2" id="KW-0547">Nucleotide-binding</keyword>
<dbReference type="InterPro" id="IPR045063">
    <property type="entry name" value="Dynamin_N"/>
</dbReference>
<feature type="domain" description="Dynamin N-terminal" evidence="8">
    <location>
        <begin position="64"/>
        <end position="284"/>
    </location>
</feature>
<feature type="transmembrane region" description="Helical" evidence="7">
    <location>
        <begin position="551"/>
        <end position="571"/>
    </location>
</feature>
<evidence type="ECO:0000313" key="9">
    <source>
        <dbReference type="EMBL" id="CAF3561193.1"/>
    </source>
</evidence>
<dbReference type="InterPro" id="IPR027094">
    <property type="entry name" value="Mitofusin_fam"/>
</dbReference>
<dbReference type="Proteomes" id="UP000663865">
    <property type="component" value="Unassembled WGS sequence"/>
</dbReference>
<evidence type="ECO:0000256" key="2">
    <source>
        <dbReference type="ARBA" id="ARBA00022741"/>
    </source>
</evidence>
<keyword evidence="3" id="KW-0378">Hydrolase</keyword>
<evidence type="ECO:0000256" key="4">
    <source>
        <dbReference type="ARBA" id="ARBA00023134"/>
    </source>
</evidence>
<dbReference type="EMBL" id="CAJNYV010003341">
    <property type="protein sequence ID" value="CAF3561193.1"/>
    <property type="molecule type" value="Genomic_DNA"/>
</dbReference>
<comment type="caution">
    <text evidence="10">The sequence shown here is derived from an EMBL/GenBank/DDBJ whole genome shotgun (WGS) entry which is preliminary data.</text>
</comment>
<keyword evidence="4" id="KW-0342">GTP-binding</keyword>
<evidence type="ECO:0000256" key="6">
    <source>
        <dbReference type="SAM" id="Coils"/>
    </source>
</evidence>